<reference evidence="2 3" key="1">
    <citation type="submission" date="2024-01" db="EMBL/GenBank/DDBJ databases">
        <title>The diversity of rhizobia nodulating Mimosa spp. in eleven states of Brazil covering several biomes is determined by host plant, location, and edaphic factors.</title>
        <authorList>
            <person name="Rouws L."/>
            <person name="Barauna A."/>
            <person name="Beukes C."/>
            <person name="De Faria S.M."/>
            <person name="Gross E."/>
            <person name="Dos Reis Junior F.B."/>
            <person name="Simon M."/>
            <person name="Maluk M."/>
            <person name="Odee D.W."/>
            <person name="Kenicer G."/>
            <person name="Young J.P.W."/>
            <person name="Reis V.M."/>
            <person name="Zilli J."/>
            <person name="James E.K."/>
        </authorList>
    </citation>
    <scope>NUCLEOTIDE SEQUENCE [LARGE SCALE GENOMIC DNA]</scope>
    <source>
        <strain evidence="2 3">JPY77</strain>
    </source>
</reference>
<dbReference type="InterPro" id="IPR027310">
    <property type="entry name" value="Profilin_CS"/>
</dbReference>
<proteinExistence type="predicted"/>
<accession>A0ABU9QLY4</accession>
<dbReference type="Proteomes" id="UP001494588">
    <property type="component" value="Unassembled WGS sequence"/>
</dbReference>
<evidence type="ECO:0000313" key="3">
    <source>
        <dbReference type="Proteomes" id="UP001494588"/>
    </source>
</evidence>
<organism evidence="2 3">
    <name type="scientific">Paraburkholderia sabiae</name>
    <dbReference type="NCBI Taxonomy" id="273251"/>
    <lineage>
        <taxon>Bacteria</taxon>
        <taxon>Pseudomonadati</taxon>
        <taxon>Pseudomonadota</taxon>
        <taxon>Betaproteobacteria</taxon>
        <taxon>Burkholderiales</taxon>
        <taxon>Burkholderiaceae</taxon>
        <taxon>Paraburkholderia</taxon>
    </lineage>
</organism>
<name>A0ABU9QLY4_9BURK</name>
<dbReference type="GO" id="GO:0016746">
    <property type="term" value="F:acyltransferase activity"/>
    <property type="evidence" value="ECO:0007669"/>
    <property type="project" value="UniProtKB-KW"/>
</dbReference>
<keyword evidence="3" id="KW-1185">Reference proteome</keyword>
<dbReference type="EMBL" id="JAZHGC010000036">
    <property type="protein sequence ID" value="MEM5290482.1"/>
    <property type="molecule type" value="Genomic_DNA"/>
</dbReference>
<feature type="domain" description="LRAT" evidence="1">
    <location>
        <begin position="51"/>
        <end position="177"/>
    </location>
</feature>
<dbReference type="Gene3D" id="3.90.1720.10">
    <property type="entry name" value="endopeptidase domain like (from Nostoc punctiforme)"/>
    <property type="match status" value="1"/>
</dbReference>
<dbReference type="RefSeq" id="WP_201652010.1">
    <property type="nucleotide sequence ID" value="NZ_CAJHCS010000014.1"/>
</dbReference>
<protein>
    <submittedName>
        <fullName evidence="2">Lecithin retinol acyltransferase family protein</fullName>
    </submittedName>
</protein>
<evidence type="ECO:0000313" key="2">
    <source>
        <dbReference type="EMBL" id="MEM5290482.1"/>
    </source>
</evidence>
<comment type="caution">
    <text evidence="2">The sequence shown here is derived from an EMBL/GenBank/DDBJ whole genome shotgun (WGS) entry which is preliminary data.</text>
</comment>
<dbReference type="Pfam" id="PF04970">
    <property type="entry name" value="LRAT"/>
    <property type="match status" value="1"/>
</dbReference>
<keyword evidence="2" id="KW-0012">Acyltransferase</keyword>
<gene>
    <name evidence="2" type="ORF">V4C55_32645</name>
</gene>
<dbReference type="InterPro" id="IPR007053">
    <property type="entry name" value="LRAT_dom"/>
</dbReference>
<sequence>MSIWDSIVDTFENVKDAVRSFPEIMRDPHALVMTPSKVPKVSMPPATIKDLPRGSVIKVARYLPFPYDHYGIYISEDSVIHYHNPGSGADMSGSNRITETTMRVCLDGAGEVRTVRFPRSPDEARSFEVYRAPSTGATLLPRRRPVSPNAHRYREFSPDEIAQRALGQLNRGDYNLVL</sequence>
<keyword evidence="2" id="KW-0808">Transferase</keyword>
<evidence type="ECO:0000259" key="1">
    <source>
        <dbReference type="Pfam" id="PF04970"/>
    </source>
</evidence>
<dbReference type="PROSITE" id="PS00414">
    <property type="entry name" value="PROFILIN"/>
    <property type="match status" value="1"/>
</dbReference>